<organism evidence="2 3">
    <name type="scientific">Sphingomonas hankookensis</name>
    <dbReference type="NCBI Taxonomy" id="563996"/>
    <lineage>
        <taxon>Bacteria</taxon>
        <taxon>Pseudomonadati</taxon>
        <taxon>Pseudomonadota</taxon>
        <taxon>Alphaproteobacteria</taxon>
        <taxon>Sphingomonadales</taxon>
        <taxon>Sphingomonadaceae</taxon>
        <taxon>Sphingomonas</taxon>
    </lineage>
</organism>
<dbReference type="PROSITE" id="PS51257">
    <property type="entry name" value="PROKAR_LIPOPROTEIN"/>
    <property type="match status" value="1"/>
</dbReference>
<sequence length="286" mass="30362">MKRIPLCTAAFSAFLVACSPVSARQGPPVPVNVIGESAAIPYARVARLALESDIVLDATIRSVARIAPAEAPGLAPGHVRFYVTADVGALIRANGPLPARVGYLVDVPFDPRGRAPNLKRQRIIAFARAVAGRPDQVQLVTPDAQFTWAPALDQRVRDVVREVIAPDAPPAITGIGNAFHVPGTLPGEGETQIFLQTTTGAPVSLLILRRPGEQKRWALSLGDIIDEAGGAPKPDTLAWYRLSCGLPDALPDTSLQSQDADNAAIAREDYAFVRESLGRCDDGRTG</sequence>
<keyword evidence="3" id="KW-1185">Reference proteome</keyword>
<evidence type="ECO:0000313" key="2">
    <source>
        <dbReference type="EMBL" id="KZE18774.1"/>
    </source>
</evidence>
<protein>
    <submittedName>
        <fullName evidence="2">Uncharacterized protein</fullName>
    </submittedName>
</protein>
<reference evidence="3" key="1">
    <citation type="submission" date="2016-01" db="EMBL/GenBank/DDBJ databases">
        <title>Draft genome of Chromobacterium sp. F49.</title>
        <authorList>
            <person name="Hong K.W."/>
        </authorList>
    </citation>
    <scope>NUCLEOTIDE SEQUENCE [LARGE SCALE GENOMIC DNA]</scope>
    <source>
        <strain evidence="3">CN3</strain>
    </source>
</reference>
<gene>
    <name evidence="2" type="ORF">AVT10_01655</name>
</gene>
<proteinExistence type="predicted"/>
<evidence type="ECO:0000256" key="1">
    <source>
        <dbReference type="SAM" id="SignalP"/>
    </source>
</evidence>
<dbReference type="RefSeq" id="WP_066687467.1">
    <property type="nucleotide sequence ID" value="NZ_CP117025.1"/>
</dbReference>
<dbReference type="Proteomes" id="UP000076609">
    <property type="component" value="Unassembled WGS sequence"/>
</dbReference>
<name>A0ABR5YGE3_9SPHN</name>
<evidence type="ECO:0000313" key="3">
    <source>
        <dbReference type="Proteomes" id="UP000076609"/>
    </source>
</evidence>
<keyword evidence="1" id="KW-0732">Signal</keyword>
<feature type="chain" id="PRO_5045405157" evidence="1">
    <location>
        <begin position="24"/>
        <end position="286"/>
    </location>
</feature>
<dbReference type="EMBL" id="LQQO01000001">
    <property type="protein sequence ID" value="KZE18774.1"/>
    <property type="molecule type" value="Genomic_DNA"/>
</dbReference>
<comment type="caution">
    <text evidence="2">The sequence shown here is derived from an EMBL/GenBank/DDBJ whole genome shotgun (WGS) entry which is preliminary data.</text>
</comment>
<feature type="signal peptide" evidence="1">
    <location>
        <begin position="1"/>
        <end position="23"/>
    </location>
</feature>
<accession>A0ABR5YGE3</accession>